<dbReference type="RefSeq" id="WP_188849910.1">
    <property type="nucleotide sequence ID" value="NZ_BMJJ01000003.1"/>
</dbReference>
<dbReference type="Proteomes" id="UP000613160">
    <property type="component" value="Unassembled WGS sequence"/>
</dbReference>
<name>A0A916XUD1_9HYPH</name>
<keyword evidence="6" id="KW-0812">Transmembrane</keyword>
<keyword evidence="4" id="KW-0802">TPR repeat</keyword>
<evidence type="ECO:0000256" key="1">
    <source>
        <dbReference type="ARBA" id="ARBA00004196"/>
    </source>
</evidence>
<reference evidence="8" key="1">
    <citation type="journal article" date="2014" name="Int. J. Syst. Evol. Microbiol.">
        <title>Complete genome sequence of Corynebacterium casei LMG S-19264T (=DSM 44701T), isolated from a smear-ripened cheese.</title>
        <authorList>
            <consortium name="US DOE Joint Genome Institute (JGI-PGF)"/>
            <person name="Walter F."/>
            <person name="Albersmeier A."/>
            <person name="Kalinowski J."/>
            <person name="Ruckert C."/>
        </authorList>
    </citation>
    <scope>NUCLEOTIDE SEQUENCE</scope>
    <source>
        <strain evidence="8">CGMCC 1.15493</strain>
    </source>
</reference>
<feature type="transmembrane region" description="Helical" evidence="6">
    <location>
        <begin position="93"/>
        <end position="114"/>
    </location>
</feature>
<keyword evidence="3" id="KW-0201">Cytochrome c-type biogenesis</keyword>
<evidence type="ECO:0000256" key="5">
    <source>
        <dbReference type="SAM" id="MobiDB-lite"/>
    </source>
</evidence>
<reference evidence="8" key="2">
    <citation type="submission" date="2020-09" db="EMBL/GenBank/DDBJ databases">
        <authorList>
            <person name="Sun Q."/>
            <person name="Zhou Y."/>
        </authorList>
    </citation>
    <scope>NUCLEOTIDE SEQUENCE</scope>
    <source>
        <strain evidence="8">CGMCC 1.15493</strain>
    </source>
</reference>
<organism evidence="8 9">
    <name type="scientific">Aureimonas glaciei</name>
    <dbReference type="NCBI Taxonomy" id="1776957"/>
    <lineage>
        <taxon>Bacteria</taxon>
        <taxon>Pseudomonadati</taxon>
        <taxon>Pseudomonadota</taxon>
        <taxon>Alphaproteobacteria</taxon>
        <taxon>Hyphomicrobiales</taxon>
        <taxon>Aurantimonadaceae</taxon>
        <taxon>Aureimonas</taxon>
    </lineage>
</organism>
<feature type="region of interest" description="Disordered" evidence="5">
    <location>
        <begin position="281"/>
        <end position="322"/>
    </location>
</feature>
<feature type="transmembrane region" description="Helical" evidence="6">
    <location>
        <begin position="6"/>
        <end position="22"/>
    </location>
</feature>
<evidence type="ECO:0000256" key="2">
    <source>
        <dbReference type="ARBA" id="ARBA00022737"/>
    </source>
</evidence>
<dbReference type="Gene3D" id="1.25.40.10">
    <property type="entry name" value="Tetratricopeptide repeat domain"/>
    <property type="match status" value="1"/>
</dbReference>
<keyword evidence="9" id="KW-1185">Reference proteome</keyword>
<dbReference type="InterPro" id="IPR051263">
    <property type="entry name" value="C-type_cytochrome_biogenesis"/>
</dbReference>
<dbReference type="InterPro" id="IPR056413">
    <property type="entry name" value="TPR_CcmH_CycH"/>
</dbReference>
<dbReference type="GO" id="GO:0030313">
    <property type="term" value="C:cell envelope"/>
    <property type="evidence" value="ECO:0007669"/>
    <property type="project" value="UniProtKB-SubCell"/>
</dbReference>
<dbReference type="NCBIfam" id="TIGR03142">
    <property type="entry name" value="cytochro_ccmI"/>
    <property type="match status" value="1"/>
</dbReference>
<evidence type="ECO:0000313" key="9">
    <source>
        <dbReference type="Proteomes" id="UP000613160"/>
    </source>
</evidence>
<dbReference type="GO" id="GO:0017004">
    <property type="term" value="P:cytochrome complex assembly"/>
    <property type="evidence" value="ECO:0007669"/>
    <property type="project" value="UniProtKB-KW"/>
</dbReference>
<evidence type="ECO:0000256" key="6">
    <source>
        <dbReference type="SAM" id="Phobius"/>
    </source>
</evidence>
<dbReference type="PANTHER" id="PTHR47870">
    <property type="entry name" value="CYTOCHROME C-TYPE BIOGENESIS PROTEIN CCMH"/>
    <property type="match status" value="1"/>
</dbReference>
<keyword evidence="6" id="KW-1133">Transmembrane helix</keyword>
<dbReference type="AlphaFoldDB" id="A0A916XUD1"/>
<keyword evidence="6" id="KW-0472">Membrane</keyword>
<dbReference type="InterPro" id="IPR017560">
    <property type="entry name" value="Cyt_c_biogenesis_CcmI"/>
</dbReference>
<accession>A0A916XUD1</accession>
<sequence>MFWIIAVFLTAVVTLTVLWPLLRRRPEALPVRAQYDVEVYGAQLNELKADLARGTIAEEDAVVARAEIGRRLLKAAGEANASQAKARPPRRTALAIGLVALALPLGGLGFYAVLGSPAQPDMPLLSRLAVDPARADLPTLVAQAEARLRSNPEDGAGWDLLGPIYLRSGRPDDAVTALANAIRILGSTPERETDLGEALTQAAEGEVTDVARASFERALALNADYLPAKFFLALDLSQENRFAEAAPAWQGLIAASPEGAPWLTLANSALADAQQKIAAASGTPPTAATAVQPPAGAPAPLAGTPAPPAEASAPTLPGPTGEDVAAAAQLSGDDRRAMIEGMVGQLAERLKTAPNDVEGWKRLLRSYSVLGDTGKAQGALTEARAVFAEGSTERGAIEEFAAALGLSATGATP</sequence>
<evidence type="ECO:0000256" key="4">
    <source>
        <dbReference type="ARBA" id="ARBA00022803"/>
    </source>
</evidence>
<evidence type="ECO:0000256" key="3">
    <source>
        <dbReference type="ARBA" id="ARBA00022748"/>
    </source>
</evidence>
<dbReference type="PANTHER" id="PTHR47870:SF1">
    <property type="entry name" value="CYTOCHROME C-TYPE BIOGENESIS PROTEIN CCMH"/>
    <property type="match status" value="1"/>
</dbReference>
<evidence type="ECO:0000313" key="8">
    <source>
        <dbReference type="EMBL" id="GGD12585.1"/>
    </source>
</evidence>
<comment type="caution">
    <text evidence="8">The sequence shown here is derived from an EMBL/GenBank/DDBJ whole genome shotgun (WGS) entry which is preliminary data.</text>
</comment>
<gene>
    <name evidence="8" type="primary">cycH</name>
    <name evidence="8" type="ORF">GCM10011335_14320</name>
</gene>
<proteinExistence type="predicted"/>
<evidence type="ECO:0000259" key="7">
    <source>
        <dbReference type="Pfam" id="PF23914"/>
    </source>
</evidence>
<protein>
    <submittedName>
        <fullName evidence="8">Cytochrome c-type biogenesis protein CycH</fullName>
    </submittedName>
</protein>
<keyword evidence="2" id="KW-0677">Repeat</keyword>
<dbReference type="InterPro" id="IPR011990">
    <property type="entry name" value="TPR-like_helical_dom_sf"/>
</dbReference>
<dbReference type="SUPFAM" id="SSF48452">
    <property type="entry name" value="TPR-like"/>
    <property type="match status" value="1"/>
</dbReference>
<feature type="compositionally biased region" description="Low complexity" evidence="5">
    <location>
        <begin position="281"/>
        <end position="315"/>
    </location>
</feature>
<dbReference type="Pfam" id="PF23914">
    <property type="entry name" value="TPR_CcmH_CycH"/>
    <property type="match status" value="1"/>
</dbReference>
<feature type="domain" description="Cytochrome c-type biogenesis protein H TPR" evidence="7">
    <location>
        <begin position="146"/>
        <end position="258"/>
    </location>
</feature>
<dbReference type="EMBL" id="BMJJ01000003">
    <property type="protein sequence ID" value="GGD12585.1"/>
    <property type="molecule type" value="Genomic_DNA"/>
</dbReference>
<comment type="subcellular location">
    <subcellularLocation>
        <location evidence="1">Cell envelope</location>
    </subcellularLocation>
</comment>